<evidence type="ECO:0000256" key="3">
    <source>
        <dbReference type="ARBA" id="ARBA00022989"/>
    </source>
</evidence>
<dbReference type="GO" id="GO:0004222">
    <property type="term" value="F:metalloendopeptidase activity"/>
    <property type="evidence" value="ECO:0000318"/>
    <property type="project" value="GO_Central"/>
</dbReference>
<dbReference type="PROSITE" id="PS50214">
    <property type="entry name" value="DISINTEGRIN_2"/>
    <property type="match status" value="1"/>
</dbReference>
<dbReference type="SUPFAM" id="SSF57552">
    <property type="entry name" value="Blood coagulation inhibitor (disintegrin)"/>
    <property type="match status" value="1"/>
</dbReference>
<evidence type="ECO:0000259" key="9">
    <source>
        <dbReference type="PROSITE" id="PS50026"/>
    </source>
</evidence>
<dbReference type="InterPro" id="IPR006586">
    <property type="entry name" value="ADAM_Cys-rich"/>
</dbReference>
<keyword evidence="8" id="KW-0732">Signal</keyword>
<dbReference type="Pfam" id="PF01421">
    <property type="entry name" value="Reprolysin"/>
    <property type="match status" value="1"/>
</dbReference>
<name>F7FQQ2_MONDO</name>
<dbReference type="InterPro" id="IPR001590">
    <property type="entry name" value="Peptidase_M12B"/>
</dbReference>
<keyword evidence="5 7" id="KW-1015">Disulfide bond</keyword>
<feature type="disulfide bond" evidence="6">
    <location>
        <begin position="463"/>
        <end position="483"/>
    </location>
</feature>
<reference evidence="12 13" key="1">
    <citation type="journal article" date="2007" name="Nature">
        <title>Genome of the marsupial Monodelphis domestica reveals innovation in non-coding sequences.</title>
        <authorList>
            <person name="Mikkelsen T.S."/>
            <person name="Wakefield M.J."/>
            <person name="Aken B."/>
            <person name="Amemiya C.T."/>
            <person name="Chang J.L."/>
            <person name="Duke S."/>
            <person name="Garber M."/>
            <person name="Gentles A.J."/>
            <person name="Goodstadt L."/>
            <person name="Heger A."/>
            <person name="Jurka J."/>
            <person name="Kamal M."/>
            <person name="Mauceli E."/>
            <person name="Searle S.M."/>
            <person name="Sharpe T."/>
            <person name="Baker M.L."/>
            <person name="Batzer M.A."/>
            <person name="Benos P.V."/>
            <person name="Belov K."/>
            <person name="Clamp M."/>
            <person name="Cook A."/>
            <person name="Cuff J."/>
            <person name="Das R."/>
            <person name="Davidow L."/>
            <person name="Deakin J.E."/>
            <person name="Fazzari M.J."/>
            <person name="Glass J.L."/>
            <person name="Grabherr M."/>
            <person name="Greally J.M."/>
            <person name="Gu W."/>
            <person name="Hore T.A."/>
            <person name="Huttley G.A."/>
            <person name="Kleber M."/>
            <person name="Jirtle R.L."/>
            <person name="Koina E."/>
            <person name="Lee J.T."/>
            <person name="Mahony S."/>
            <person name="Marra M.A."/>
            <person name="Miller R.D."/>
            <person name="Nicholls R.D."/>
            <person name="Oda M."/>
            <person name="Papenfuss A.T."/>
            <person name="Parra Z.E."/>
            <person name="Pollock D.D."/>
            <person name="Ray D.A."/>
            <person name="Schein J.E."/>
            <person name="Speed T.P."/>
            <person name="Thompson K."/>
            <person name="VandeBerg J.L."/>
            <person name="Wade C.M."/>
            <person name="Walker J.A."/>
            <person name="Waters P.D."/>
            <person name="Webber C."/>
            <person name="Weidman J.R."/>
            <person name="Xie X."/>
            <person name="Zody M.C."/>
            <person name="Baldwin J."/>
            <person name="Abdouelleil A."/>
            <person name="Abdulkadir J."/>
            <person name="Abebe A."/>
            <person name="Abera B."/>
            <person name="Abreu J."/>
            <person name="Acer S.C."/>
            <person name="Aftuck L."/>
            <person name="Alexander A."/>
            <person name="An P."/>
            <person name="Anderson E."/>
            <person name="Anderson S."/>
            <person name="Arachi H."/>
            <person name="Azer M."/>
            <person name="Bachantsang P."/>
            <person name="Barry A."/>
            <person name="Bayul T."/>
            <person name="Berlin A."/>
            <person name="Bessette D."/>
            <person name="Bloom T."/>
            <person name="Bloom T."/>
            <person name="Boguslavskiy L."/>
            <person name="Bonnet C."/>
            <person name="Boukhgalter B."/>
            <person name="Bourzgui I."/>
            <person name="Brown A."/>
            <person name="Cahill P."/>
            <person name="Channer S."/>
            <person name="Cheshatsang Y."/>
            <person name="Chuda L."/>
            <person name="Citroen M."/>
            <person name="Collymore A."/>
            <person name="Cooke P."/>
            <person name="Costello M."/>
            <person name="D'Aco K."/>
            <person name="Daza R."/>
            <person name="De Haan G."/>
            <person name="DeGray S."/>
            <person name="DeMaso C."/>
            <person name="Dhargay N."/>
            <person name="Dooley K."/>
            <person name="Dooley E."/>
            <person name="Doricent M."/>
            <person name="Dorje P."/>
            <person name="Dorjee K."/>
            <person name="Dupes A."/>
            <person name="Elong R."/>
            <person name="Falk J."/>
            <person name="Farina A."/>
            <person name="Faro S."/>
            <person name="Ferguson D."/>
            <person name="Fisher S."/>
            <person name="Foley C.D."/>
            <person name="Franke A."/>
            <person name="Friedrich D."/>
            <person name="Gadbois L."/>
            <person name="Gearin G."/>
            <person name="Gearin C.R."/>
            <person name="Giannoukos G."/>
            <person name="Goode T."/>
            <person name="Graham J."/>
            <person name="Grandbois E."/>
            <person name="Grewal S."/>
            <person name="Gyaltsen K."/>
            <person name="Hafez N."/>
            <person name="Hagos B."/>
            <person name="Hall J."/>
            <person name="Henson C."/>
            <person name="Hollinger A."/>
            <person name="Honan T."/>
            <person name="Huard M.D."/>
            <person name="Hughes L."/>
            <person name="Hurhula B."/>
            <person name="Husby M.E."/>
            <person name="Kamat A."/>
            <person name="Kanga B."/>
            <person name="Kashin S."/>
            <person name="Khazanovich D."/>
            <person name="Kisner P."/>
            <person name="Lance K."/>
            <person name="Lara M."/>
            <person name="Lee W."/>
            <person name="Lennon N."/>
            <person name="Letendre F."/>
            <person name="LeVine R."/>
            <person name="Lipovsky A."/>
            <person name="Liu X."/>
            <person name="Liu J."/>
            <person name="Liu S."/>
            <person name="Lokyitsang T."/>
            <person name="Lokyitsang Y."/>
            <person name="Lubonja R."/>
            <person name="Lui A."/>
            <person name="MacDonald P."/>
            <person name="Magnisalis V."/>
            <person name="Maru K."/>
            <person name="Matthews C."/>
            <person name="McCusker W."/>
            <person name="McDonough S."/>
            <person name="Mehta T."/>
            <person name="Meldrim J."/>
            <person name="Meneus L."/>
            <person name="Mihai O."/>
            <person name="Mihalev A."/>
            <person name="Mihova T."/>
            <person name="Mittelman R."/>
            <person name="Mlenga V."/>
            <person name="Montmayeur A."/>
            <person name="Mulrain L."/>
            <person name="Navidi A."/>
            <person name="Naylor J."/>
            <person name="Negash T."/>
            <person name="Nguyen T."/>
            <person name="Nguyen N."/>
            <person name="Nicol R."/>
            <person name="Norbu C."/>
            <person name="Norbu N."/>
            <person name="Novod N."/>
            <person name="O'Neill B."/>
            <person name="Osman S."/>
            <person name="Markiewicz E."/>
            <person name="Oyono O.L."/>
            <person name="Patti C."/>
            <person name="Phunkhang P."/>
            <person name="Pierre F."/>
            <person name="Priest M."/>
            <person name="Raghuraman S."/>
            <person name="Rege F."/>
            <person name="Reyes R."/>
            <person name="Rise C."/>
            <person name="Rogov P."/>
            <person name="Ross K."/>
            <person name="Ryan E."/>
            <person name="Settipalli S."/>
            <person name="Shea T."/>
            <person name="Sherpa N."/>
            <person name="Shi L."/>
            <person name="Shih D."/>
            <person name="Sparrow T."/>
            <person name="Spaulding J."/>
            <person name="Stalker J."/>
            <person name="Stange-Thomann N."/>
            <person name="Stavropoulos S."/>
            <person name="Stone C."/>
            <person name="Strader C."/>
            <person name="Tesfaye S."/>
            <person name="Thomson T."/>
            <person name="Thoulutsang Y."/>
            <person name="Thoulutsang D."/>
            <person name="Topham K."/>
            <person name="Topping I."/>
            <person name="Tsamla T."/>
            <person name="Vassiliev H."/>
            <person name="Vo A."/>
            <person name="Wangchuk T."/>
            <person name="Wangdi T."/>
            <person name="Weiand M."/>
            <person name="Wilkinson J."/>
            <person name="Wilson A."/>
            <person name="Yadav S."/>
            <person name="Young G."/>
            <person name="Yu Q."/>
            <person name="Zembek L."/>
            <person name="Zhong D."/>
            <person name="Zimmer A."/>
            <person name="Zwirko Z."/>
            <person name="Jaffe D.B."/>
            <person name="Alvarez P."/>
            <person name="Brockman W."/>
            <person name="Butler J."/>
            <person name="Chin C."/>
            <person name="Gnerre S."/>
            <person name="MacCallum I."/>
            <person name="Graves J.A."/>
            <person name="Ponting C.P."/>
            <person name="Breen M."/>
            <person name="Samollow P.B."/>
            <person name="Lander E.S."/>
            <person name="Lindblad-Toh K."/>
        </authorList>
    </citation>
    <scope>NUCLEOTIDE SEQUENCE [LARGE SCALE GENOMIC DNA]</scope>
</reference>
<dbReference type="PROSITE" id="PS01186">
    <property type="entry name" value="EGF_2"/>
    <property type="match status" value="1"/>
</dbReference>
<dbReference type="Gene3D" id="3.40.390.10">
    <property type="entry name" value="Collagenase (Catalytic Domain)"/>
    <property type="match status" value="1"/>
</dbReference>
<evidence type="ECO:0000313" key="13">
    <source>
        <dbReference type="Proteomes" id="UP000002280"/>
    </source>
</evidence>
<dbReference type="PROSITE" id="PS50215">
    <property type="entry name" value="ADAM_MEPRO"/>
    <property type="match status" value="1"/>
</dbReference>
<dbReference type="PANTHER" id="PTHR11905:SF148">
    <property type="entry name" value="DISINTEGRIN AND METALLOPROTEINASE DOMAIN-CONTAINING PROTEIN 30"/>
    <property type="match status" value="1"/>
</dbReference>
<dbReference type="Bgee" id="ENSMODG00000018692">
    <property type="expression patterns" value="Expressed in spermatocyte and 6 other cell types or tissues"/>
</dbReference>
<reference evidence="12" key="3">
    <citation type="submission" date="2025-09" db="UniProtKB">
        <authorList>
            <consortium name="Ensembl"/>
        </authorList>
    </citation>
    <scope>IDENTIFICATION</scope>
</reference>
<organism evidence="12 13">
    <name type="scientific">Monodelphis domestica</name>
    <name type="common">Gray short-tailed opossum</name>
    <dbReference type="NCBI Taxonomy" id="13616"/>
    <lineage>
        <taxon>Eukaryota</taxon>
        <taxon>Metazoa</taxon>
        <taxon>Chordata</taxon>
        <taxon>Craniata</taxon>
        <taxon>Vertebrata</taxon>
        <taxon>Euteleostomi</taxon>
        <taxon>Mammalia</taxon>
        <taxon>Metatheria</taxon>
        <taxon>Didelphimorphia</taxon>
        <taxon>Didelphidae</taxon>
        <taxon>Monodelphis</taxon>
    </lineage>
</organism>
<keyword evidence="7" id="KW-0245">EGF-like domain</keyword>
<gene>
    <name evidence="12" type="primary">LOC103094249</name>
</gene>
<keyword evidence="4" id="KW-0472">Membrane</keyword>
<accession>F7FQQ2</accession>
<dbReference type="PRINTS" id="PR00289">
    <property type="entry name" value="DISINTEGRIN"/>
</dbReference>
<dbReference type="InterPro" id="IPR018358">
    <property type="entry name" value="Disintegrin_CS"/>
</dbReference>
<evidence type="ECO:0000256" key="8">
    <source>
        <dbReference type="SAM" id="SignalP"/>
    </source>
</evidence>
<dbReference type="OrthoDB" id="5951731at2759"/>
<dbReference type="SMART" id="SM00608">
    <property type="entry name" value="ACR"/>
    <property type="match status" value="1"/>
</dbReference>
<dbReference type="SUPFAM" id="SSF55486">
    <property type="entry name" value="Metalloproteases ('zincins'), catalytic domain"/>
    <property type="match status" value="1"/>
</dbReference>
<dbReference type="GO" id="GO:0008584">
    <property type="term" value="P:male gonad development"/>
    <property type="evidence" value="ECO:0000318"/>
    <property type="project" value="GO_Central"/>
</dbReference>
<dbReference type="Proteomes" id="UP000002280">
    <property type="component" value="Chromosome 2"/>
</dbReference>
<feature type="signal peptide" evidence="8">
    <location>
        <begin position="1"/>
        <end position="29"/>
    </location>
</feature>
<keyword evidence="13" id="KW-1185">Reference proteome</keyword>
<evidence type="ECO:0000256" key="1">
    <source>
        <dbReference type="ARBA" id="ARBA00004479"/>
    </source>
</evidence>
<dbReference type="InParanoid" id="F7FQQ2"/>
<dbReference type="GO" id="GO:1990913">
    <property type="term" value="C:sperm head plasma membrane"/>
    <property type="evidence" value="ECO:0000318"/>
    <property type="project" value="GO_Central"/>
</dbReference>
<dbReference type="Pfam" id="PF08516">
    <property type="entry name" value="ADAM_CR"/>
    <property type="match status" value="1"/>
</dbReference>
<feature type="domain" description="EGF-like" evidence="9">
    <location>
        <begin position="632"/>
        <end position="665"/>
    </location>
</feature>
<evidence type="ECO:0000256" key="7">
    <source>
        <dbReference type="PROSITE-ProRule" id="PRU00076"/>
    </source>
</evidence>
<protein>
    <submittedName>
        <fullName evidence="12">Disintegrin and metalloproteinase domain-containing protein 30-like</fullName>
    </submittedName>
</protein>
<dbReference type="InterPro" id="IPR002870">
    <property type="entry name" value="Peptidase_M12B_N"/>
</dbReference>
<feature type="chain" id="PRO_5023838325" evidence="8">
    <location>
        <begin position="30"/>
        <end position="729"/>
    </location>
</feature>
<dbReference type="PROSITE" id="PS00427">
    <property type="entry name" value="DISINTEGRIN_1"/>
    <property type="match status" value="1"/>
</dbReference>
<dbReference type="OMA" id="DWAHLIV"/>
<reference evidence="12" key="2">
    <citation type="submission" date="2025-08" db="UniProtKB">
        <authorList>
            <consortium name="Ensembl"/>
        </authorList>
    </citation>
    <scope>IDENTIFICATION</scope>
</reference>
<evidence type="ECO:0000256" key="6">
    <source>
        <dbReference type="PROSITE-ProRule" id="PRU00068"/>
    </source>
</evidence>
<dbReference type="InterPro" id="IPR000742">
    <property type="entry name" value="EGF"/>
</dbReference>
<dbReference type="GO" id="GO:0005886">
    <property type="term" value="C:plasma membrane"/>
    <property type="evidence" value="ECO:0000318"/>
    <property type="project" value="GO_Central"/>
</dbReference>
<comment type="subcellular location">
    <subcellularLocation>
        <location evidence="1">Membrane</location>
        <topology evidence="1">Single-pass type I membrane protein</topology>
    </subcellularLocation>
</comment>
<keyword evidence="2" id="KW-0812">Transmembrane</keyword>
<dbReference type="Pfam" id="PF01562">
    <property type="entry name" value="Pep_M12B_propep"/>
    <property type="match status" value="1"/>
</dbReference>
<evidence type="ECO:0000256" key="4">
    <source>
        <dbReference type="ARBA" id="ARBA00023136"/>
    </source>
</evidence>
<evidence type="ECO:0000259" key="11">
    <source>
        <dbReference type="PROSITE" id="PS50215"/>
    </source>
</evidence>
<dbReference type="InterPro" id="IPR024079">
    <property type="entry name" value="MetalloPept_cat_dom_sf"/>
</dbReference>
<dbReference type="PROSITE" id="PS50026">
    <property type="entry name" value="EGF_3"/>
    <property type="match status" value="1"/>
</dbReference>
<dbReference type="FunFam" id="4.10.70.10:FF:000001">
    <property type="entry name" value="Disintegrin and metalloproteinase domain-containing protein 22"/>
    <property type="match status" value="1"/>
</dbReference>
<dbReference type="PANTHER" id="PTHR11905">
    <property type="entry name" value="ADAM A DISINTEGRIN AND METALLOPROTEASE DOMAIN"/>
    <property type="match status" value="1"/>
</dbReference>
<feature type="disulfide bond" evidence="7">
    <location>
        <begin position="655"/>
        <end position="664"/>
    </location>
</feature>
<dbReference type="eggNOG" id="KOG3607">
    <property type="taxonomic scope" value="Eukaryota"/>
</dbReference>
<dbReference type="AlphaFoldDB" id="F7FQQ2"/>
<evidence type="ECO:0000259" key="10">
    <source>
        <dbReference type="PROSITE" id="PS50214"/>
    </source>
</evidence>
<evidence type="ECO:0000313" key="12">
    <source>
        <dbReference type="Ensembl" id="ENSMODP00000023302.3"/>
    </source>
</evidence>
<dbReference type="KEGG" id="mdo:103094249"/>
<evidence type="ECO:0000256" key="2">
    <source>
        <dbReference type="ARBA" id="ARBA00022692"/>
    </source>
</evidence>
<dbReference type="InterPro" id="IPR036436">
    <property type="entry name" value="Disintegrin_dom_sf"/>
</dbReference>
<keyword evidence="3" id="KW-1133">Transmembrane helix</keyword>
<feature type="domain" description="Disintegrin" evidence="10">
    <location>
        <begin position="405"/>
        <end position="491"/>
    </location>
</feature>
<dbReference type="Pfam" id="PF00200">
    <property type="entry name" value="Disintegrin"/>
    <property type="match status" value="1"/>
</dbReference>
<dbReference type="InterPro" id="IPR034027">
    <property type="entry name" value="Reprolysin_adamalysin"/>
</dbReference>
<dbReference type="GeneID" id="103094249"/>
<dbReference type="SMART" id="SM00050">
    <property type="entry name" value="DISIN"/>
    <property type="match status" value="1"/>
</dbReference>
<dbReference type="CDD" id="cd04269">
    <property type="entry name" value="ZnMc_adamalysin_II_like"/>
    <property type="match status" value="1"/>
</dbReference>
<dbReference type="HOGENOM" id="CLU_012714_4_0_1"/>
<dbReference type="GO" id="GO:0006508">
    <property type="term" value="P:proteolysis"/>
    <property type="evidence" value="ECO:0000318"/>
    <property type="project" value="GO_Central"/>
</dbReference>
<proteinExistence type="predicted"/>
<feature type="domain" description="Peptidase M12B" evidence="11">
    <location>
        <begin position="210"/>
        <end position="383"/>
    </location>
</feature>
<dbReference type="InterPro" id="IPR001762">
    <property type="entry name" value="Disintegrin_dom"/>
</dbReference>
<dbReference type="RefSeq" id="XP_007485362.1">
    <property type="nucleotide sequence ID" value="XM_007485300.3"/>
</dbReference>
<comment type="caution">
    <text evidence="7">Lacks conserved residue(s) required for the propagation of feature annotation.</text>
</comment>
<dbReference type="Ensembl" id="ENSMODT00000023718.3">
    <property type="protein sequence ID" value="ENSMODP00000023302.3"/>
    <property type="gene ID" value="ENSMODG00000018692.3"/>
</dbReference>
<sequence length="729" mass="81101">MGSEGALNLSDSLLLLGLGTLLLDLGCLAQDLEYRPDLGHHREKTVSYEVFIPRQLVPHKRNPDVAGQITYLLMLEGKKLVIHLQPKNFHVSRHLRVFSFTKWGARLEDQPYIPSNCSYRGYVEGSPNSLATLNTCFGGLRGLVNMYGSFYQIEPLNGSTKFEHVVYRLRKKFEASLSCGAIDEETDFRLSKDRHRKISPKFPLASIRFRYIESFIVISNGRYKLLGSNMTACINEGLTLMALADTVYQTLNCRVYASGIEVWTDEDKININDSEGDNIYEDFLKYKEQLDYDGKVDWAHLIVSKNIAIKAKVGGTCDKGSSASVSSLPQENLSGSNEYLHALGHIVGMRDDRNHCACWGPDRCLMDSNPGDGGFSNCSFADYFEKRSAYEKCMSLVPKGKRNLFAKCGNKVVEGNEQCDCGTWKDCEQDRCCEPRCKLKAKAKCGFGLCCYNCKYQVAGKLCRPRISECDLEEFCNGTSHRCPYNSYIQDGTPCSDQSYCFKGMCNSHNQQCKALFGLDAVSGPLACYREANRGDRFGNCGTMPGGYVRCKSSNVLCGRLQCVNVKGIPVLANHYKVVMNFVPQGNLKCWGTDYHPTSSVKKLDLGDVREGTACGKGFLCINKTCTSVNLMNFNCTVDKCMKRGLCNNNKNCHCNYGWAPPFCKNSGFGGSIDSGPAPKLVKSPWKVAMRLTVFLSRCLTLVVSGFLTGKTPPKLKHPGMKKKESRVG</sequence>
<dbReference type="GO" id="GO:0009897">
    <property type="term" value="C:external side of plasma membrane"/>
    <property type="evidence" value="ECO:0000318"/>
    <property type="project" value="GO_Central"/>
</dbReference>
<dbReference type="Gene3D" id="4.10.70.10">
    <property type="entry name" value="Disintegrin domain"/>
    <property type="match status" value="1"/>
</dbReference>
<dbReference type="GeneTree" id="ENSGT00940000162954"/>
<evidence type="ECO:0000256" key="5">
    <source>
        <dbReference type="ARBA" id="ARBA00023157"/>
    </source>
</evidence>